<dbReference type="PROSITE" id="PS51194">
    <property type="entry name" value="HELICASE_CTER"/>
    <property type="match status" value="1"/>
</dbReference>
<dbReference type="InterPro" id="IPR050699">
    <property type="entry name" value="RNA-DNA_Helicase"/>
</dbReference>
<feature type="region of interest" description="Disordered" evidence="5">
    <location>
        <begin position="838"/>
        <end position="988"/>
    </location>
</feature>
<evidence type="ECO:0000256" key="5">
    <source>
        <dbReference type="SAM" id="MobiDB-lite"/>
    </source>
</evidence>
<dbReference type="GO" id="GO:0005524">
    <property type="term" value="F:ATP binding"/>
    <property type="evidence" value="ECO:0007669"/>
    <property type="project" value="UniProtKB-KW"/>
</dbReference>
<sequence length="988" mass="110244">MKNLSNRSVQTSSRVRAVLGPTNTGKTHLAVERMLGHSSGMIGLPLRLLAREIYDRVVSSPQNPAGKNTVALITGEEKIIPRHPRWWVCTVESMPVEKTVAFLAVDEIQLAADDARGHIFTDRLLHARGTEETMFMGAENIAPLIRRFVPDAEFITRPRFSELIYTDPKKLSRLHRRTALVTFSTHNVYGYAEMLRRQKGGVAVVMGSLSPRTRNRQVELYQNGDVDFLVATDAIGMGLNMDIDHVCFASTSKFDGRRLRMLTPSELAQIAGRAGRHMKGGSFGCLLEGTDIHSGLSDEMIHAVENHEFAPLTVLQWRNTSLDYGHPTALIRSLDAAPARKGLSRTQENIDLTSLRQLVNDADIRPLLGGPAALKSLWEVCQIPDFPKVSDDEHIRLLSAIFRQTSADNGVLDPDWLNGRIMPLDKVKGDVDTLSSRISHIRTWTYISHRAAWFDDAKYWQLLTRDIEDRLSDALHERLTDRFVDRRMSHLMRELRQKGNLMANIDDDGRIYVESHFIGTLEGFQFKEDAAAFGEDSKILRAAADKVLTLEIKNRADELMQAEDGELSLILGEPMTRSTINWRGIAIARVEKGETILAPRAVVTPTPLLQGDVLPLVQARLDRWLSGHLAEVLAPLFALQEAVNGARDSEGREMIDGMARGIAFQMLEKLGTIPRRLIARDFRGVESEGRFQMKRLGIWLGSASLYIPSLLKPAPASLRLFLWALFNDMDRLPEIPVAGLCTIAIDPSAPRAFYEVSGYRVVGRNAVRLDMLERLANAARETSLKGPFPSDPDLMSLVGTSGDDFVEIMGYLGYVRKEYSPEEAARIAEARAKNPEIAKPEIAKSEIAKTEEQKPEVQKTSENETEKTPEKETEKTNEKPVAEAVRTEESPDEPAVPEKIFLFSHQPYQKTHTRGQKTPGRGSKKPGQDRKIIFKAKPESDTVKDSAKNSAKNKKKSAKKTGRKAPVADPHSPFAALAGLKDQLKSRK</sequence>
<dbReference type="GO" id="GO:0004386">
    <property type="term" value="F:helicase activity"/>
    <property type="evidence" value="ECO:0007669"/>
    <property type="project" value="UniProtKB-KW"/>
</dbReference>
<dbReference type="PANTHER" id="PTHR12131:SF1">
    <property type="entry name" value="ATP-DEPENDENT RNA HELICASE SUPV3L1, MITOCHONDRIAL-RELATED"/>
    <property type="match status" value="1"/>
</dbReference>
<dbReference type="Pfam" id="PF00271">
    <property type="entry name" value="Helicase_C"/>
    <property type="match status" value="1"/>
</dbReference>
<feature type="domain" description="Helicase C-terminal" evidence="6">
    <location>
        <begin position="159"/>
        <end position="321"/>
    </location>
</feature>
<organism evidence="7">
    <name type="scientific">hydrothermal vent metagenome</name>
    <dbReference type="NCBI Taxonomy" id="652676"/>
    <lineage>
        <taxon>unclassified sequences</taxon>
        <taxon>metagenomes</taxon>
        <taxon>ecological metagenomes</taxon>
    </lineage>
</organism>
<keyword evidence="2" id="KW-0378">Hydrolase</keyword>
<dbReference type="GO" id="GO:0016787">
    <property type="term" value="F:hydrolase activity"/>
    <property type="evidence" value="ECO:0007669"/>
    <property type="project" value="UniProtKB-KW"/>
</dbReference>
<reference evidence="7" key="1">
    <citation type="submission" date="2018-06" db="EMBL/GenBank/DDBJ databases">
        <authorList>
            <person name="Zhirakovskaya E."/>
        </authorList>
    </citation>
    <scope>NUCLEOTIDE SEQUENCE</scope>
</reference>
<dbReference type="Pfam" id="PF22527">
    <property type="entry name" value="DEXQc_Suv3"/>
    <property type="match status" value="1"/>
</dbReference>
<evidence type="ECO:0000256" key="2">
    <source>
        <dbReference type="ARBA" id="ARBA00022801"/>
    </source>
</evidence>
<evidence type="ECO:0000259" key="6">
    <source>
        <dbReference type="PROSITE" id="PS51194"/>
    </source>
</evidence>
<dbReference type="AlphaFoldDB" id="A0A3B0S7Z5"/>
<dbReference type="InterPro" id="IPR055206">
    <property type="entry name" value="DEXQc_SUV3"/>
</dbReference>
<gene>
    <name evidence="7" type="ORF">MNBD_ALPHA01-2323</name>
</gene>
<protein>
    <submittedName>
        <fullName evidence="7">ATP-dependent DNA helicase</fullName>
    </submittedName>
</protein>
<evidence type="ECO:0000256" key="3">
    <source>
        <dbReference type="ARBA" id="ARBA00022806"/>
    </source>
</evidence>
<accession>A0A3B0S7Z5</accession>
<dbReference type="SUPFAM" id="SSF52540">
    <property type="entry name" value="P-loop containing nucleoside triphosphate hydrolases"/>
    <property type="match status" value="2"/>
</dbReference>
<feature type="compositionally biased region" description="Basic and acidic residues" evidence="5">
    <location>
        <begin position="926"/>
        <end position="947"/>
    </location>
</feature>
<keyword evidence="1" id="KW-0547">Nucleotide-binding</keyword>
<name>A0A3B0S7Z5_9ZZZZ</name>
<evidence type="ECO:0000256" key="4">
    <source>
        <dbReference type="ARBA" id="ARBA00022840"/>
    </source>
</evidence>
<dbReference type="PANTHER" id="PTHR12131">
    <property type="entry name" value="ATP-DEPENDENT RNA AND DNA HELICASE"/>
    <property type="match status" value="1"/>
</dbReference>
<dbReference type="InterPro" id="IPR027417">
    <property type="entry name" value="P-loop_NTPase"/>
</dbReference>
<dbReference type="EMBL" id="UOEJ01000127">
    <property type="protein sequence ID" value="VAW00053.1"/>
    <property type="molecule type" value="Genomic_DNA"/>
</dbReference>
<evidence type="ECO:0000256" key="1">
    <source>
        <dbReference type="ARBA" id="ARBA00022741"/>
    </source>
</evidence>
<evidence type="ECO:0000313" key="7">
    <source>
        <dbReference type="EMBL" id="VAW00053.1"/>
    </source>
</evidence>
<proteinExistence type="predicted"/>
<feature type="compositionally biased region" description="Basic and acidic residues" evidence="5">
    <location>
        <begin position="838"/>
        <end position="889"/>
    </location>
</feature>
<keyword evidence="4" id="KW-0067">ATP-binding</keyword>
<dbReference type="InterPro" id="IPR001650">
    <property type="entry name" value="Helicase_C-like"/>
</dbReference>
<feature type="compositionally biased region" description="Basic residues" evidence="5">
    <location>
        <begin position="951"/>
        <end position="963"/>
    </location>
</feature>
<dbReference type="Gene3D" id="3.40.50.300">
    <property type="entry name" value="P-loop containing nucleotide triphosphate hydrolases"/>
    <property type="match status" value="2"/>
</dbReference>
<dbReference type="SMART" id="SM00490">
    <property type="entry name" value="HELICc"/>
    <property type="match status" value="1"/>
</dbReference>
<keyword evidence="3 7" id="KW-0347">Helicase</keyword>